<dbReference type="PhylomeDB" id="A0A0G4F158"/>
<organism evidence="3 4">
    <name type="scientific">Vitrella brassicaformis (strain CCMP3155)</name>
    <dbReference type="NCBI Taxonomy" id="1169540"/>
    <lineage>
        <taxon>Eukaryota</taxon>
        <taxon>Sar</taxon>
        <taxon>Alveolata</taxon>
        <taxon>Colpodellida</taxon>
        <taxon>Vitrellaceae</taxon>
        <taxon>Vitrella</taxon>
    </lineage>
</organism>
<keyword evidence="4" id="KW-1185">Reference proteome</keyword>
<dbReference type="InParanoid" id="A0A0G4F158"/>
<proteinExistence type="predicted"/>
<dbReference type="EMBL" id="CDMY01000356">
    <property type="protein sequence ID" value="CEM05264.1"/>
    <property type="molecule type" value="Genomic_DNA"/>
</dbReference>
<gene>
    <name evidence="3" type="ORF">Vbra_14203</name>
</gene>
<feature type="coiled-coil region" evidence="1">
    <location>
        <begin position="110"/>
        <end position="158"/>
    </location>
</feature>
<feature type="compositionally biased region" description="Polar residues" evidence="2">
    <location>
        <begin position="661"/>
        <end position="675"/>
    </location>
</feature>
<feature type="region of interest" description="Disordered" evidence="2">
    <location>
        <begin position="454"/>
        <end position="675"/>
    </location>
</feature>
<dbReference type="Proteomes" id="UP000041254">
    <property type="component" value="Unassembled WGS sequence"/>
</dbReference>
<reference evidence="3 4" key="1">
    <citation type="submission" date="2014-11" db="EMBL/GenBank/DDBJ databases">
        <authorList>
            <person name="Zhu J."/>
            <person name="Qi W."/>
            <person name="Song R."/>
        </authorList>
    </citation>
    <scope>NUCLEOTIDE SEQUENCE [LARGE SCALE GENOMIC DNA]</scope>
</reference>
<dbReference type="AlphaFoldDB" id="A0A0G4F158"/>
<evidence type="ECO:0000256" key="1">
    <source>
        <dbReference type="SAM" id="Coils"/>
    </source>
</evidence>
<accession>A0A0G4F158</accession>
<keyword evidence="1" id="KW-0175">Coiled coil</keyword>
<evidence type="ECO:0000313" key="3">
    <source>
        <dbReference type="EMBL" id="CEM05264.1"/>
    </source>
</evidence>
<feature type="coiled-coil region" evidence="1">
    <location>
        <begin position="47"/>
        <end position="74"/>
    </location>
</feature>
<feature type="compositionally biased region" description="Gly residues" evidence="2">
    <location>
        <begin position="612"/>
        <end position="622"/>
    </location>
</feature>
<evidence type="ECO:0000313" key="4">
    <source>
        <dbReference type="Proteomes" id="UP000041254"/>
    </source>
</evidence>
<dbReference type="VEuPathDB" id="CryptoDB:Vbra_14203"/>
<name>A0A0G4F158_VITBC</name>
<protein>
    <submittedName>
        <fullName evidence="3">Uncharacterized protein</fullName>
    </submittedName>
</protein>
<evidence type="ECO:0000256" key="2">
    <source>
        <dbReference type="SAM" id="MobiDB-lite"/>
    </source>
</evidence>
<sequence>MSVERAFVLNNIEISLENLVFFSLVDGAVQLQSENLTSVLSSILAALVEQTNKATRLERRVEQLTSEGKTSEKKAEKVLKDLGDIKHRVDVHQKALNITFTHDGQASGGLLETRQEMEGVREEMEGLRRTFITTQTGVESANRRMNQQEERLEKTKTFVGTQDTNIKALEESVNHLYSETERLTLDSEELHRNREQDYLMVKKIEDKKVDKEKLEALSVSMKTVEGRLYETLDEVATFSEKARRFAAALTSFDEARASINDFANEIKGDVSDIKSWTARRCDDIDRAINEQRAHLEAQWAALSEHLNETEQATADQVRQFVAALQQFHEEALQRDRHLRALGEVLTEMTESISDEALGGLKCLSCQKPTDGTLRSDVAVNLQRERSKEFIFQQLQKVMVSLPPSTPSPTSQALKLLAVNVGRPSRTIGTDGAVYRTTTESKGIDVGTVTLTVATNQRTTPSSRGGGFFHHSTRLTPRSPRDAPSRGALSTPVSPQRGPQHLIPTAAGRSASKTPVSPRAKLESTDELYDSSASSIMDIATPRPQQASPQPPIPRNHTTHTSPLEMTPDTAAMRAPMTDRPRPSTEGSPIMSLPQPPRSRLLSGLLTSPKGDGASGASGGGGARATQRPGSGKGKDVQRPSTPQPADGPDAQLDEARHEQEQTIPSDRSQLFSPRE</sequence>